<dbReference type="EC" id="2.7.13.3" evidence="3"/>
<dbReference type="Proteomes" id="UP000304864">
    <property type="component" value="Chromosome"/>
</dbReference>
<feature type="domain" description="Response regulatory" evidence="16">
    <location>
        <begin position="603"/>
        <end position="720"/>
    </location>
</feature>
<evidence type="ECO:0000256" key="2">
    <source>
        <dbReference type="ARBA" id="ARBA00004236"/>
    </source>
</evidence>
<dbReference type="PROSITE" id="PS50109">
    <property type="entry name" value="HIS_KIN"/>
    <property type="match status" value="1"/>
</dbReference>
<dbReference type="GO" id="GO:0005524">
    <property type="term" value="F:ATP binding"/>
    <property type="evidence" value="ECO:0007669"/>
    <property type="project" value="UniProtKB-KW"/>
</dbReference>
<dbReference type="AlphaFoldDB" id="A0A4P9K4J9"/>
<evidence type="ECO:0000256" key="11">
    <source>
        <dbReference type="ARBA" id="ARBA00023136"/>
    </source>
</evidence>
<dbReference type="InterPro" id="IPR035965">
    <property type="entry name" value="PAS-like_dom_sf"/>
</dbReference>
<feature type="modified residue" description="4-aspartylphosphate" evidence="12">
    <location>
        <position position="653"/>
    </location>
</feature>
<dbReference type="InterPro" id="IPR036097">
    <property type="entry name" value="HisK_dim/P_sf"/>
</dbReference>
<dbReference type="SUPFAM" id="SSF55874">
    <property type="entry name" value="ATPase domain of HSP90 chaperone/DNA topoisomerase II/histidine kinase"/>
    <property type="match status" value="1"/>
</dbReference>
<keyword evidence="6" id="KW-0808">Transferase</keyword>
<dbReference type="RefSeq" id="WP_138564552.1">
    <property type="nucleotide sequence ID" value="NZ_CP040602.1"/>
</dbReference>
<keyword evidence="13" id="KW-0175">Coiled coil</keyword>
<comment type="subcellular location">
    <subcellularLocation>
        <location evidence="2">Cell membrane</location>
    </subcellularLocation>
</comment>
<dbReference type="OrthoDB" id="9792854at2"/>
<dbReference type="SMART" id="SM00388">
    <property type="entry name" value="HisKA"/>
    <property type="match status" value="1"/>
</dbReference>
<evidence type="ECO:0000256" key="12">
    <source>
        <dbReference type="PROSITE-ProRule" id="PRU00169"/>
    </source>
</evidence>
<evidence type="ECO:0000256" key="6">
    <source>
        <dbReference type="ARBA" id="ARBA00022679"/>
    </source>
</evidence>
<dbReference type="SMART" id="SM00387">
    <property type="entry name" value="HATPase_c"/>
    <property type="match status" value="1"/>
</dbReference>
<evidence type="ECO:0000259" key="15">
    <source>
        <dbReference type="PROSITE" id="PS50109"/>
    </source>
</evidence>
<evidence type="ECO:0000256" key="13">
    <source>
        <dbReference type="SAM" id="Coils"/>
    </source>
</evidence>
<accession>A0A4P9K4J9</accession>
<dbReference type="SUPFAM" id="SSF52172">
    <property type="entry name" value="CheY-like"/>
    <property type="match status" value="1"/>
</dbReference>
<gene>
    <name evidence="17" type="ORF">FE785_04080</name>
</gene>
<feature type="transmembrane region" description="Helical" evidence="14">
    <location>
        <begin position="187"/>
        <end position="207"/>
    </location>
</feature>
<comment type="catalytic activity">
    <reaction evidence="1">
        <text>ATP + protein L-histidine = ADP + protein N-phospho-L-histidine.</text>
        <dbReference type="EC" id="2.7.13.3"/>
    </reaction>
</comment>
<evidence type="ECO:0000256" key="4">
    <source>
        <dbReference type="ARBA" id="ARBA00022475"/>
    </source>
</evidence>
<dbReference type="PRINTS" id="PR00344">
    <property type="entry name" value="BCTRLSENSOR"/>
</dbReference>
<dbReference type="EMBL" id="CP040602">
    <property type="protein sequence ID" value="QCU89875.1"/>
    <property type="molecule type" value="Genomic_DNA"/>
</dbReference>
<keyword evidence="11 14" id="KW-0472">Membrane</keyword>
<keyword evidence="4" id="KW-1003">Cell membrane</keyword>
<dbReference type="InterPro" id="IPR011006">
    <property type="entry name" value="CheY-like_superfamily"/>
</dbReference>
<dbReference type="GO" id="GO:0000155">
    <property type="term" value="F:phosphorelay sensor kinase activity"/>
    <property type="evidence" value="ECO:0007669"/>
    <property type="project" value="InterPro"/>
</dbReference>
<dbReference type="InterPro" id="IPR005467">
    <property type="entry name" value="His_kinase_dom"/>
</dbReference>
<dbReference type="GO" id="GO:0005886">
    <property type="term" value="C:plasma membrane"/>
    <property type="evidence" value="ECO:0007669"/>
    <property type="project" value="UniProtKB-SubCell"/>
</dbReference>
<dbReference type="InterPro" id="IPR001789">
    <property type="entry name" value="Sig_transdc_resp-reg_receiver"/>
</dbReference>
<keyword evidence="14" id="KW-1133">Transmembrane helix</keyword>
<dbReference type="InterPro" id="IPR036890">
    <property type="entry name" value="HATPase_C_sf"/>
</dbReference>
<dbReference type="SUPFAM" id="SSF55785">
    <property type="entry name" value="PYP-like sensor domain (PAS domain)"/>
    <property type="match status" value="1"/>
</dbReference>
<evidence type="ECO:0000256" key="1">
    <source>
        <dbReference type="ARBA" id="ARBA00000085"/>
    </source>
</evidence>
<dbReference type="KEGG" id="thig:FE785_04080"/>
<evidence type="ECO:0000313" key="17">
    <source>
        <dbReference type="EMBL" id="QCU89875.1"/>
    </source>
</evidence>
<evidence type="ECO:0000313" key="18">
    <source>
        <dbReference type="Proteomes" id="UP000304864"/>
    </source>
</evidence>
<keyword evidence="9" id="KW-0067">ATP-binding</keyword>
<organism evidence="17 18">
    <name type="scientific">Thiomicrorhabdus sediminis</name>
    <dbReference type="NCBI Taxonomy" id="2580412"/>
    <lineage>
        <taxon>Bacteria</taxon>
        <taxon>Pseudomonadati</taxon>
        <taxon>Pseudomonadota</taxon>
        <taxon>Gammaproteobacteria</taxon>
        <taxon>Thiotrichales</taxon>
        <taxon>Piscirickettsiaceae</taxon>
        <taxon>Thiomicrorhabdus</taxon>
    </lineage>
</organism>
<evidence type="ECO:0000256" key="14">
    <source>
        <dbReference type="SAM" id="Phobius"/>
    </source>
</evidence>
<keyword evidence="8" id="KW-0418">Kinase</keyword>
<dbReference type="SUPFAM" id="SSF47384">
    <property type="entry name" value="Homodimeric domain of signal transducing histidine kinase"/>
    <property type="match status" value="1"/>
</dbReference>
<evidence type="ECO:0000256" key="7">
    <source>
        <dbReference type="ARBA" id="ARBA00022741"/>
    </source>
</evidence>
<proteinExistence type="predicted"/>
<feature type="domain" description="Histidine kinase" evidence="15">
    <location>
        <begin position="364"/>
        <end position="579"/>
    </location>
</feature>
<dbReference type="Pfam" id="PF02518">
    <property type="entry name" value="HATPase_c"/>
    <property type="match status" value="1"/>
</dbReference>
<keyword evidence="18" id="KW-1185">Reference proteome</keyword>
<dbReference type="PANTHER" id="PTHR43047:SF72">
    <property type="entry name" value="OSMOSENSING HISTIDINE PROTEIN KINASE SLN1"/>
    <property type="match status" value="1"/>
</dbReference>
<dbReference type="PANTHER" id="PTHR43047">
    <property type="entry name" value="TWO-COMPONENT HISTIDINE PROTEIN KINASE"/>
    <property type="match status" value="1"/>
</dbReference>
<dbReference type="PROSITE" id="PS50110">
    <property type="entry name" value="RESPONSE_REGULATORY"/>
    <property type="match status" value="1"/>
</dbReference>
<feature type="coiled-coil region" evidence="13">
    <location>
        <begin position="330"/>
        <end position="357"/>
    </location>
</feature>
<dbReference type="Pfam" id="PF00512">
    <property type="entry name" value="HisKA"/>
    <property type="match status" value="1"/>
</dbReference>
<keyword evidence="10" id="KW-0902">Two-component regulatory system</keyword>
<name>A0A4P9K4J9_9GAMM</name>
<dbReference type="Gene3D" id="3.30.565.10">
    <property type="entry name" value="Histidine kinase-like ATPase, C-terminal domain"/>
    <property type="match status" value="1"/>
</dbReference>
<dbReference type="Pfam" id="PF00072">
    <property type="entry name" value="Response_reg"/>
    <property type="match status" value="1"/>
</dbReference>
<protein>
    <recommendedName>
        <fullName evidence="3">histidine kinase</fullName>
        <ecNumber evidence="3">2.7.13.3</ecNumber>
    </recommendedName>
</protein>
<keyword evidence="14" id="KW-0812">Transmembrane</keyword>
<keyword evidence="5 12" id="KW-0597">Phosphoprotein</keyword>
<dbReference type="FunFam" id="1.10.287.130:FF:000038">
    <property type="entry name" value="Sensory transduction histidine kinase"/>
    <property type="match status" value="1"/>
</dbReference>
<dbReference type="FunFam" id="3.30.565.10:FF:000023">
    <property type="entry name" value="PAS domain-containing sensor histidine kinase"/>
    <property type="match status" value="1"/>
</dbReference>
<sequence length="720" mass="81837">MIPSLKQYQFLPLALAIVLLLIAAIFSIQSERKFNEVEKSWLSYAERSNQLDRLMIDIQGAMGYGGFIHNFKNLVIRQDLDTYGAKIEQNYTNLENSLRLLQYELKVDTDILHLSNIHATIEEYYSQYQTVKRLINKNRTSEQIDKLVKVDDTFALESFNFLKNRINERLVEIKLAVEKEYSEAQQFLWFSRLVILISFFLAVAILYRYHTKFAFLTTEAVKVKEVIDSINVGLWEIDLKDQSKTNWNDTCSQILETPQDMQMDTDRFISFFKYGENAKTIDTAIRNAISKGESFSEELEIITFKENKLWVRVEGIALYEAGQLTKVFGLIENISDKKALEKELVEMRDQALEASRSKSEFLANMSHELRTPLNAIIGFSQLLERDPETSPQHKEDIQTIHNAGKHLLTIINDILDLSAIDAGKLSISIKPVKLSSAVDSSIAFLKTLASKKNIQIECHNLDGVYVRADLSRLKQVLINLLSNAIKYNHDNGTVVFRADIKAEHIRLNVIDNGMGIDKNQIPLLFKPFDRLGRENLAIQGTGIGLSLSKKLISIMGGEIGVTSTLNQGSCFWIELPLEKTLDYQPEHTQSNAHNDYKIGLEKTVLYIEDNPSNISLMKSFIEKETKLQLLTAQRPELGIQLALTHKPDLVLLDINLPGMDGYEVLKQLKKDDITKDITVFAVTANAMPNDITKGKASGFSEYITKPIDFDVLAELIKKIV</sequence>
<evidence type="ECO:0000256" key="9">
    <source>
        <dbReference type="ARBA" id="ARBA00022840"/>
    </source>
</evidence>
<dbReference type="GO" id="GO:0009927">
    <property type="term" value="F:histidine phosphotransfer kinase activity"/>
    <property type="evidence" value="ECO:0007669"/>
    <property type="project" value="TreeGrafter"/>
</dbReference>
<dbReference type="Gene3D" id="1.10.287.130">
    <property type="match status" value="1"/>
</dbReference>
<dbReference type="InterPro" id="IPR003661">
    <property type="entry name" value="HisK_dim/P_dom"/>
</dbReference>
<dbReference type="Gene3D" id="3.30.450.20">
    <property type="entry name" value="PAS domain"/>
    <property type="match status" value="1"/>
</dbReference>
<evidence type="ECO:0000256" key="8">
    <source>
        <dbReference type="ARBA" id="ARBA00022777"/>
    </source>
</evidence>
<keyword evidence="7" id="KW-0547">Nucleotide-binding</keyword>
<dbReference type="CDD" id="cd00082">
    <property type="entry name" value="HisKA"/>
    <property type="match status" value="1"/>
</dbReference>
<evidence type="ECO:0000256" key="3">
    <source>
        <dbReference type="ARBA" id="ARBA00012438"/>
    </source>
</evidence>
<dbReference type="InterPro" id="IPR003594">
    <property type="entry name" value="HATPase_dom"/>
</dbReference>
<dbReference type="Gene3D" id="3.40.50.2300">
    <property type="match status" value="1"/>
</dbReference>
<evidence type="ECO:0000256" key="5">
    <source>
        <dbReference type="ARBA" id="ARBA00022553"/>
    </source>
</evidence>
<reference evidence="17 18" key="1">
    <citation type="submission" date="2019-05" db="EMBL/GenBank/DDBJ databases">
        <title>Thiomicrorhabdus sediminis sp. nov, a novel sulfur-oxidizing bacterium isolated from coastal sediment.</title>
        <authorList>
            <person name="Liu X."/>
        </authorList>
    </citation>
    <scope>NUCLEOTIDE SEQUENCE [LARGE SCALE GENOMIC DNA]</scope>
    <source>
        <strain evidence="17 18">G1</strain>
    </source>
</reference>
<dbReference type="SMART" id="SM00448">
    <property type="entry name" value="REC"/>
    <property type="match status" value="1"/>
</dbReference>
<evidence type="ECO:0000259" key="16">
    <source>
        <dbReference type="PROSITE" id="PS50110"/>
    </source>
</evidence>
<evidence type="ECO:0000256" key="10">
    <source>
        <dbReference type="ARBA" id="ARBA00023012"/>
    </source>
</evidence>
<dbReference type="InterPro" id="IPR004358">
    <property type="entry name" value="Sig_transdc_His_kin-like_C"/>
</dbReference>